<dbReference type="Proteomes" id="UP000585638">
    <property type="component" value="Unassembled WGS sequence"/>
</dbReference>
<keyword evidence="1" id="KW-0378">Hydrolase</keyword>
<gene>
    <name evidence="1" type="ORF">BJ998_002236</name>
</gene>
<reference evidence="1 2" key="1">
    <citation type="submission" date="2020-08" db="EMBL/GenBank/DDBJ databases">
        <title>Sequencing the genomes of 1000 actinobacteria strains.</title>
        <authorList>
            <person name="Klenk H.-P."/>
        </authorList>
    </citation>
    <scope>NUCLEOTIDE SEQUENCE [LARGE SCALE GENOMIC DNA]</scope>
    <source>
        <strain evidence="1 2">DSM 43851</strain>
    </source>
</reference>
<dbReference type="SUPFAM" id="SSF56784">
    <property type="entry name" value="HAD-like"/>
    <property type="match status" value="1"/>
</dbReference>
<proteinExistence type="predicted"/>
<comment type="caution">
    <text evidence="1">The sequence shown here is derived from an EMBL/GenBank/DDBJ whole genome shotgun (WGS) entry which is preliminary data.</text>
</comment>
<dbReference type="GO" id="GO:0006281">
    <property type="term" value="P:DNA repair"/>
    <property type="evidence" value="ECO:0007669"/>
    <property type="project" value="TreeGrafter"/>
</dbReference>
<dbReference type="InterPro" id="IPR050155">
    <property type="entry name" value="HAD-like_hydrolase_sf"/>
</dbReference>
<dbReference type="InterPro" id="IPR023214">
    <property type="entry name" value="HAD_sf"/>
</dbReference>
<dbReference type="Gene3D" id="1.10.150.240">
    <property type="entry name" value="Putative phosphatase, domain 2"/>
    <property type="match status" value="1"/>
</dbReference>
<accession>A0A7W9KEN3</accession>
<dbReference type="Pfam" id="PF00702">
    <property type="entry name" value="Hydrolase"/>
    <property type="match status" value="1"/>
</dbReference>
<organism evidence="1 2">
    <name type="scientific">Kutzneria kofuensis</name>
    <dbReference type="NCBI Taxonomy" id="103725"/>
    <lineage>
        <taxon>Bacteria</taxon>
        <taxon>Bacillati</taxon>
        <taxon>Actinomycetota</taxon>
        <taxon>Actinomycetes</taxon>
        <taxon>Pseudonocardiales</taxon>
        <taxon>Pseudonocardiaceae</taxon>
        <taxon>Kutzneria</taxon>
    </lineage>
</organism>
<evidence type="ECO:0000313" key="1">
    <source>
        <dbReference type="EMBL" id="MBB5891040.1"/>
    </source>
</evidence>
<dbReference type="PANTHER" id="PTHR43434:SF1">
    <property type="entry name" value="PHOSPHOGLYCOLATE PHOSPHATASE"/>
    <property type="match status" value="1"/>
</dbReference>
<evidence type="ECO:0000313" key="2">
    <source>
        <dbReference type="Proteomes" id="UP000585638"/>
    </source>
</evidence>
<dbReference type="RefSeq" id="WP_184860884.1">
    <property type="nucleotide sequence ID" value="NZ_BAAAWY010000044.1"/>
</dbReference>
<dbReference type="EMBL" id="JACHIR010000001">
    <property type="protein sequence ID" value="MBB5891040.1"/>
    <property type="molecule type" value="Genomic_DNA"/>
</dbReference>
<name>A0A7W9KEN3_9PSEU</name>
<keyword evidence="2" id="KW-1185">Reference proteome</keyword>
<dbReference type="GO" id="GO:0005829">
    <property type="term" value="C:cytosol"/>
    <property type="evidence" value="ECO:0007669"/>
    <property type="project" value="TreeGrafter"/>
</dbReference>
<dbReference type="InterPro" id="IPR036412">
    <property type="entry name" value="HAD-like_sf"/>
</dbReference>
<dbReference type="SFLD" id="SFLDS00003">
    <property type="entry name" value="Haloacid_Dehalogenase"/>
    <property type="match status" value="1"/>
</dbReference>
<dbReference type="GO" id="GO:0008967">
    <property type="term" value="F:phosphoglycolate phosphatase activity"/>
    <property type="evidence" value="ECO:0007669"/>
    <property type="project" value="TreeGrafter"/>
</dbReference>
<sequence length="212" mass="23379">MEHIVWDWNGTLFGDGAALIESTIEAFHAAGLPAVTRELYQRHHAQPIPLFYNRLAGRELSDAEQAALAVHFQTAYVKRRDTIPLTHDALTSLQRWQGAGRTQSLLSMYPHDELMPLVQRTGIAGFFAAVDGLRDGERGRKAPHLRRQLDELGFDPSTVLLVGDSVDDAVAARECGTQFRLYHAGRDALHARDHFAGMSIVDSLGEAVDAAL</sequence>
<dbReference type="AlphaFoldDB" id="A0A7W9KEN3"/>
<protein>
    <submittedName>
        <fullName evidence="1">Phosphoglycolate phosphatase-like HAD superfamily hydrolase</fullName>
    </submittedName>
</protein>
<dbReference type="Gene3D" id="3.40.50.1000">
    <property type="entry name" value="HAD superfamily/HAD-like"/>
    <property type="match status" value="1"/>
</dbReference>
<dbReference type="PANTHER" id="PTHR43434">
    <property type="entry name" value="PHOSPHOGLYCOLATE PHOSPHATASE"/>
    <property type="match status" value="1"/>
</dbReference>
<dbReference type="SFLD" id="SFLDG01129">
    <property type="entry name" value="C1.5:_HAD__Beta-PGM__Phosphata"/>
    <property type="match status" value="1"/>
</dbReference>
<dbReference type="InterPro" id="IPR023198">
    <property type="entry name" value="PGP-like_dom2"/>
</dbReference>